<dbReference type="PANTHER" id="PTHR33577:SF7">
    <property type="entry name" value="HEME HALOPEROXIDASE FAMILY PROFILE DOMAIN-CONTAINING PROTEIN"/>
    <property type="match status" value="1"/>
</dbReference>
<accession>A0A2N3N658</accession>
<evidence type="ECO:0000256" key="5">
    <source>
        <dbReference type="ARBA" id="ARBA00023002"/>
    </source>
</evidence>
<dbReference type="InParanoid" id="A0A2N3N658"/>
<keyword evidence="5" id="KW-0560">Oxidoreductase</keyword>
<comment type="caution">
    <text evidence="11">The sequence shown here is derived from an EMBL/GenBank/DDBJ whole genome shotgun (WGS) entry which is preliminary data.</text>
</comment>
<dbReference type="Proteomes" id="UP000233524">
    <property type="component" value="Unassembled WGS sequence"/>
</dbReference>
<dbReference type="GO" id="GO:0046872">
    <property type="term" value="F:metal ion binding"/>
    <property type="evidence" value="ECO:0007669"/>
    <property type="project" value="UniProtKB-KW"/>
</dbReference>
<evidence type="ECO:0000256" key="3">
    <source>
        <dbReference type="ARBA" id="ARBA00022617"/>
    </source>
</evidence>
<feature type="compositionally biased region" description="Basic and acidic residues" evidence="8">
    <location>
        <begin position="234"/>
        <end position="253"/>
    </location>
</feature>
<comment type="similarity">
    <text evidence="7">Belongs to the chloroperoxidase family.</text>
</comment>
<feature type="chain" id="PRO_5014962892" description="Heme haloperoxidase family profile domain-containing protein" evidence="9">
    <location>
        <begin position="16"/>
        <end position="253"/>
    </location>
</feature>
<keyword evidence="4" id="KW-0479">Metal-binding</keyword>
<dbReference type="PANTHER" id="PTHR33577">
    <property type="entry name" value="STERIGMATOCYSTIN BIOSYNTHESIS PEROXIDASE STCC-RELATED"/>
    <property type="match status" value="1"/>
</dbReference>
<reference evidence="11 12" key="1">
    <citation type="journal article" date="2017" name="G3 (Bethesda)">
        <title>First Draft Genome Sequence of the Pathogenic Fungus Lomentospora prolificans (Formerly Scedosporium prolificans).</title>
        <authorList>
            <person name="Luo R."/>
            <person name="Zimin A."/>
            <person name="Workman R."/>
            <person name="Fan Y."/>
            <person name="Pertea G."/>
            <person name="Grossman N."/>
            <person name="Wear M.P."/>
            <person name="Jia B."/>
            <person name="Miller H."/>
            <person name="Casadevall A."/>
            <person name="Timp W."/>
            <person name="Zhang S.X."/>
            <person name="Salzberg S.L."/>
        </authorList>
    </citation>
    <scope>NUCLEOTIDE SEQUENCE [LARGE SCALE GENOMIC DNA]</scope>
    <source>
        <strain evidence="11 12">JHH-5317</strain>
    </source>
</reference>
<feature type="signal peptide" evidence="9">
    <location>
        <begin position="1"/>
        <end position="15"/>
    </location>
</feature>
<feature type="region of interest" description="Disordered" evidence="8">
    <location>
        <begin position="229"/>
        <end position="253"/>
    </location>
</feature>
<dbReference type="GO" id="GO:0004601">
    <property type="term" value="F:peroxidase activity"/>
    <property type="evidence" value="ECO:0007669"/>
    <property type="project" value="UniProtKB-KW"/>
</dbReference>
<dbReference type="PROSITE" id="PS51405">
    <property type="entry name" value="HEME_HALOPEROXIDASE"/>
    <property type="match status" value="1"/>
</dbReference>
<evidence type="ECO:0000256" key="4">
    <source>
        <dbReference type="ARBA" id="ARBA00022723"/>
    </source>
</evidence>
<sequence>MKLAIAFATFSSALAYLVPRDGAGFSSQWEAPGKNDFRGPCPMMNTLANHKFLPHDGRNLTKEVVVAALARALNFDTALGSLMFDMAIVANPQPNATFFTLRTDAFFGDNHVFNQTVFDSARQYWTKPVIDAQQLANSKLARQIESRAFNPNYTFSAMAEEFSLGEVAAPIIAFGNMETGTVNRTLVEYFFENERLPTELGWSKRNETVTQQGVQSVAEMIRAATSLITGSRETSSETSRKAKIRDLHSGGRA</sequence>
<name>A0A2N3N658_9PEZI</name>
<dbReference type="AlphaFoldDB" id="A0A2N3N658"/>
<dbReference type="InterPro" id="IPR036851">
    <property type="entry name" value="Chloroperoxidase-like_sf"/>
</dbReference>
<keyword evidence="3" id="KW-0349">Heme</keyword>
<evidence type="ECO:0000313" key="11">
    <source>
        <dbReference type="EMBL" id="PKS07921.1"/>
    </source>
</evidence>
<keyword evidence="2" id="KW-0575">Peroxidase</keyword>
<keyword evidence="12" id="KW-1185">Reference proteome</keyword>
<evidence type="ECO:0000256" key="9">
    <source>
        <dbReference type="SAM" id="SignalP"/>
    </source>
</evidence>
<evidence type="ECO:0000256" key="8">
    <source>
        <dbReference type="SAM" id="MobiDB-lite"/>
    </source>
</evidence>
<dbReference type="VEuPathDB" id="FungiDB:jhhlp_006531"/>
<comment type="cofactor">
    <cofactor evidence="1">
        <name>heme b</name>
        <dbReference type="ChEBI" id="CHEBI:60344"/>
    </cofactor>
</comment>
<evidence type="ECO:0000256" key="2">
    <source>
        <dbReference type="ARBA" id="ARBA00022559"/>
    </source>
</evidence>
<evidence type="ECO:0000256" key="7">
    <source>
        <dbReference type="ARBA" id="ARBA00025795"/>
    </source>
</evidence>
<evidence type="ECO:0000256" key="1">
    <source>
        <dbReference type="ARBA" id="ARBA00001970"/>
    </source>
</evidence>
<organism evidence="11 12">
    <name type="scientific">Lomentospora prolificans</name>
    <dbReference type="NCBI Taxonomy" id="41688"/>
    <lineage>
        <taxon>Eukaryota</taxon>
        <taxon>Fungi</taxon>
        <taxon>Dikarya</taxon>
        <taxon>Ascomycota</taxon>
        <taxon>Pezizomycotina</taxon>
        <taxon>Sordariomycetes</taxon>
        <taxon>Hypocreomycetidae</taxon>
        <taxon>Microascales</taxon>
        <taxon>Microascaceae</taxon>
        <taxon>Lomentospora</taxon>
    </lineage>
</organism>
<evidence type="ECO:0000256" key="6">
    <source>
        <dbReference type="ARBA" id="ARBA00023004"/>
    </source>
</evidence>
<dbReference type="STRING" id="41688.A0A2N3N658"/>
<dbReference type="EMBL" id="NLAX01000701">
    <property type="protein sequence ID" value="PKS07921.1"/>
    <property type="molecule type" value="Genomic_DNA"/>
</dbReference>
<dbReference type="Gene3D" id="1.10.489.10">
    <property type="entry name" value="Chloroperoxidase-like"/>
    <property type="match status" value="1"/>
</dbReference>
<dbReference type="Pfam" id="PF01328">
    <property type="entry name" value="Peroxidase_2"/>
    <property type="match status" value="1"/>
</dbReference>
<evidence type="ECO:0000313" key="12">
    <source>
        <dbReference type="Proteomes" id="UP000233524"/>
    </source>
</evidence>
<dbReference type="InterPro" id="IPR000028">
    <property type="entry name" value="Chloroperoxidase"/>
</dbReference>
<proteinExistence type="inferred from homology"/>
<keyword evidence="6" id="KW-0408">Iron</keyword>
<feature type="domain" description="Heme haloperoxidase family profile" evidence="10">
    <location>
        <begin position="25"/>
        <end position="219"/>
    </location>
</feature>
<evidence type="ECO:0000259" key="10">
    <source>
        <dbReference type="PROSITE" id="PS51405"/>
    </source>
</evidence>
<protein>
    <recommendedName>
        <fullName evidence="10">Heme haloperoxidase family profile domain-containing protein</fullName>
    </recommendedName>
</protein>
<keyword evidence="9" id="KW-0732">Signal</keyword>
<dbReference type="SUPFAM" id="SSF47571">
    <property type="entry name" value="Cloroperoxidase"/>
    <property type="match status" value="1"/>
</dbReference>
<dbReference type="OrthoDB" id="407298at2759"/>
<gene>
    <name evidence="11" type="ORF">jhhlp_006531</name>
</gene>